<name>A0A6P1TMB3_9FIRM</name>
<dbReference type="PANTHER" id="PTHR21621:SF0">
    <property type="entry name" value="BETA-CITRYLGLUTAMATE SYNTHASE B-RELATED"/>
    <property type="match status" value="1"/>
</dbReference>
<organism evidence="3 4">
    <name type="scientific">Anaerocolumna sedimenticola</name>
    <dbReference type="NCBI Taxonomy" id="2696063"/>
    <lineage>
        <taxon>Bacteria</taxon>
        <taxon>Bacillati</taxon>
        <taxon>Bacillota</taxon>
        <taxon>Clostridia</taxon>
        <taxon>Lachnospirales</taxon>
        <taxon>Lachnospiraceae</taxon>
        <taxon>Anaerocolumna</taxon>
    </lineage>
</organism>
<dbReference type="EMBL" id="CP048000">
    <property type="protein sequence ID" value="QHQ62164.1"/>
    <property type="molecule type" value="Genomic_DNA"/>
</dbReference>
<evidence type="ECO:0000259" key="2">
    <source>
        <dbReference type="PROSITE" id="PS50975"/>
    </source>
</evidence>
<evidence type="ECO:0000313" key="4">
    <source>
        <dbReference type="Proteomes" id="UP000464314"/>
    </source>
</evidence>
<dbReference type="GO" id="GO:0009432">
    <property type="term" value="P:SOS response"/>
    <property type="evidence" value="ECO:0007669"/>
    <property type="project" value="TreeGrafter"/>
</dbReference>
<dbReference type="PROSITE" id="PS50975">
    <property type="entry name" value="ATP_GRASP"/>
    <property type="match status" value="1"/>
</dbReference>
<dbReference type="PANTHER" id="PTHR21621">
    <property type="entry name" value="RIBOSOMAL PROTEIN S6 MODIFICATION PROTEIN"/>
    <property type="match status" value="1"/>
</dbReference>
<dbReference type="Proteomes" id="UP000464314">
    <property type="component" value="Chromosome"/>
</dbReference>
<feature type="domain" description="ATP-grasp" evidence="2">
    <location>
        <begin position="102"/>
        <end position="286"/>
    </location>
</feature>
<dbReference type="SUPFAM" id="SSF56059">
    <property type="entry name" value="Glutathione synthetase ATP-binding domain-like"/>
    <property type="match status" value="1"/>
</dbReference>
<proteinExistence type="predicted"/>
<dbReference type="Gene3D" id="3.30.470.20">
    <property type="entry name" value="ATP-grasp fold, B domain"/>
    <property type="match status" value="1"/>
</dbReference>
<dbReference type="GO" id="GO:0046872">
    <property type="term" value="F:metal ion binding"/>
    <property type="evidence" value="ECO:0007669"/>
    <property type="project" value="InterPro"/>
</dbReference>
<dbReference type="GO" id="GO:0018169">
    <property type="term" value="F:ribosomal S6-glutamic acid ligase activity"/>
    <property type="evidence" value="ECO:0007669"/>
    <property type="project" value="TreeGrafter"/>
</dbReference>
<keyword evidence="1" id="KW-0067">ATP-binding</keyword>
<gene>
    <name evidence="3" type="ORF">Ana3638_16395</name>
</gene>
<dbReference type="GO" id="GO:0005737">
    <property type="term" value="C:cytoplasm"/>
    <property type="evidence" value="ECO:0007669"/>
    <property type="project" value="TreeGrafter"/>
</dbReference>
<dbReference type="Pfam" id="PF08443">
    <property type="entry name" value="RimK"/>
    <property type="match status" value="1"/>
</dbReference>
<keyword evidence="1" id="KW-0547">Nucleotide-binding</keyword>
<keyword evidence="4" id="KW-1185">Reference proteome</keyword>
<dbReference type="InterPro" id="IPR011761">
    <property type="entry name" value="ATP-grasp"/>
</dbReference>
<protein>
    <submittedName>
        <fullName evidence="3">ATP-grasp domain-containing protein</fullName>
    </submittedName>
</protein>
<dbReference type="InterPro" id="IPR013651">
    <property type="entry name" value="ATP-grasp_RimK-type"/>
</dbReference>
<dbReference type="Gene3D" id="3.40.50.20">
    <property type="match status" value="1"/>
</dbReference>
<dbReference type="GO" id="GO:0005524">
    <property type="term" value="F:ATP binding"/>
    <property type="evidence" value="ECO:0007669"/>
    <property type="project" value="UniProtKB-UniRule"/>
</dbReference>
<sequence>MVGWLIYSAQDIEKNNRYIQFYMNEGLLRNIKIQLIIAEELVFGVRKNQWFLSYQNEEISHPDFAICRTIYPLLNKQLEYMGIPVFNNSHIAEICNDKAKTYQYIAQLGIPMVDSKFVKYPFIKKELTNITEPTVIKAVAGHGGSQVFLLKPADLSVINDSEDGFYRKLNNSDVVIQPLVGFRHQDLRVYVIGNEIIASVLRTAREGFKSNFSLGGEVKRYELSSDDIQLVKKIISKFDFGMVGIDFIIGDKEELIFNEIEDVVGARMLYQTGNINLVGLYLDYIRSKI</sequence>
<accession>A0A6P1TMB3</accession>
<evidence type="ECO:0000313" key="3">
    <source>
        <dbReference type="EMBL" id="QHQ62164.1"/>
    </source>
</evidence>
<dbReference type="KEGG" id="anr:Ana3638_16395"/>
<reference evidence="3 4" key="1">
    <citation type="submission" date="2020-01" db="EMBL/GenBank/DDBJ databases">
        <title>Genome analysis of Anaerocolumna sp. CBA3638.</title>
        <authorList>
            <person name="Kim J."/>
            <person name="Roh S.W."/>
        </authorList>
    </citation>
    <scope>NUCLEOTIDE SEQUENCE [LARGE SCALE GENOMIC DNA]</scope>
    <source>
        <strain evidence="3 4">CBA3638</strain>
    </source>
</reference>
<dbReference type="AlphaFoldDB" id="A0A6P1TMB3"/>
<evidence type="ECO:0000256" key="1">
    <source>
        <dbReference type="PROSITE-ProRule" id="PRU00409"/>
    </source>
</evidence>
<dbReference type="RefSeq" id="WP_161838989.1">
    <property type="nucleotide sequence ID" value="NZ_CP048000.1"/>
</dbReference>